<comment type="caution">
    <text evidence="2">The sequence shown here is derived from an EMBL/GenBank/DDBJ whole genome shotgun (WGS) entry which is preliminary data.</text>
</comment>
<protein>
    <recommendedName>
        <fullName evidence="4">Seed biotin-containing protein SBP65</fullName>
    </recommendedName>
</protein>
<feature type="compositionally biased region" description="Basic and acidic residues" evidence="1">
    <location>
        <begin position="410"/>
        <end position="423"/>
    </location>
</feature>
<sequence length="552" mass="56740">MASQQLTRRENATTERGVNLQKDTVPKMATHFQNLAGKANESDIIGGKEPPQALQGGDQVKEHAGKATGDVGGRGRARETHELGAPFESLAGKVNGEDHREKVSDHAANVVGNEGREGGGGVRNVGKFEMKTEGGERGNKDREEPETRTREVKGITQRGRENEGQVVAEKGRGAKLGAENEGASATAVIACTLEKGNSNTQKPREESESEKSTLEQVSNNIDHASNDLKKRYERTKQAVSETLNSTAQIATQAKDAAVETGQQGCAVTKDTISSAAKTASEKTAPVAEKTKGYTLQVAEKAKSAGGTTASYVGEKAGQAKDVAVEGGKSAAGYAAKVAADLKDRATVVGWAAAHFSTEKTVEGTKAAAHLVEGAAGYAGQKAAELASMSVGAVKGLAASAGESAKGYTARKKEEAQRELEAKRASQSQIAEETESEGIGETVSQNAEKPKTGGGSSQQDGSGSAQSTAIGETVSNVGAKVKKPFVNLMGSGGGTGEESGNERSGGDEEGKGVSGQTLKSISEKLGDANITDNITEGGSEVSGGAVGETVPEI</sequence>
<feature type="region of interest" description="Disordered" evidence="1">
    <location>
        <begin position="403"/>
        <end position="552"/>
    </location>
</feature>
<dbReference type="PANTHER" id="PTHR47877:SF3">
    <property type="entry name" value="LATE EMBRYOGENESIS ABUNDANT DOMAIN-CONTAINING PROTEIN _ LEA DOMAIN-CONTAINING PROTEIN"/>
    <property type="match status" value="1"/>
</dbReference>
<feature type="compositionally biased region" description="Polar residues" evidence="1">
    <location>
        <begin position="214"/>
        <end position="223"/>
    </location>
</feature>
<gene>
    <name evidence="2" type="ORF">VNO80_27298</name>
</gene>
<feature type="compositionally biased region" description="Basic and acidic residues" evidence="1">
    <location>
        <begin position="499"/>
        <end position="510"/>
    </location>
</feature>
<organism evidence="2 3">
    <name type="scientific">Phaseolus coccineus</name>
    <name type="common">Scarlet runner bean</name>
    <name type="synonym">Phaseolus multiflorus</name>
    <dbReference type="NCBI Taxonomy" id="3886"/>
    <lineage>
        <taxon>Eukaryota</taxon>
        <taxon>Viridiplantae</taxon>
        <taxon>Streptophyta</taxon>
        <taxon>Embryophyta</taxon>
        <taxon>Tracheophyta</taxon>
        <taxon>Spermatophyta</taxon>
        <taxon>Magnoliopsida</taxon>
        <taxon>eudicotyledons</taxon>
        <taxon>Gunneridae</taxon>
        <taxon>Pentapetalae</taxon>
        <taxon>rosids</taxon>
        <taxon>fabids</taxon>
        <taxon>Fabales</taxon>
        <taxon>Fabaceae</taxon>
        <taxon>Papilionoideae</taxon>
        <taxon>50 kb inversion clade</taxon>
        <taxon>NPAAA clade</taxon>
        <taxon>indigoferoid/millettioid clade</taxon>
        <taxon>Phaseoleae</taxon>
        <taxon>Phaseolus</taxon>
    </lineage>
</organism>
<dbReference type="Proteomes" id="UP001374584">
    <property type="component" value="Unassembled WGS sequence"/>
</dbReference>
<feature type="compositionally biased region" description="Low complexity" evidence="1">
    <location>
        <begin position="456"/>
        <end position="466"/>
    </location>
</feature>
<dbReference type="PANTHER" id="PTHR47877">
    <property type="entry name" value="LATE EMBRYOGENESIS ABUNDANT DOMAIN-CONTAINING PROTEIN / LEA DOMAIN-CONTAINING PROTEIN"/>
    <property type="match status" value="1"/>
</dbReference>
<feature type="region of interest" description="Disordered" evidence="1">
    <location>
        <begin position="37"/>
        <end position="230"/>
    </location>
</feature>
<proteinExistence type="predicted"/>
<dbReference type="EMBL" id="JAYMYR010000010">
    <property type="protein sequence ID" value="KAK7335452.1"/>
    <property type="molecule type" value="Genomic_DNA"/>
</dbReference>
<feature type="compositionally biased region" description="Basic and acidic residues" evidence="1">
    <location>
        <begin position="95"/>
        <end position="105"/>
    </location>
</feature>
<evidence type="ECO:0008006" key="4">
    <source>
        <dbReference type="Google" id="ProtNLM"/>
    </source>
</evidence>
<name>A0AAN9LJI1_PHACN</name>
<dbReference type="AlphaFoldDB" id="A0AAN9LJI1"/>
<evidence type="ECO:0000313" key="3">
    <source>
        <dbReference type="Proteomes" id="UP001374584"/>
    </source>
</evidence>
<keyword evidence="3" id="KW-1185">Reference proteome</keyword>
<reference evidence="2 3" key="1">
    <citation type="submission" date="2024-01" db="EMBL/GenBank/DDBJ databases">
        <title>The genomes of 5 underutilized Papilionoideae crops provide insights into root nodulation and disease resistanc.</title>
        <authorList>
            <person name="Jiang F."/>
        </authorList>
    </citation>
    <scope>NUCLEOTIDE SEQUENCE [LARGE SCALE GENOMIC DNA]</scope>
    <source>
        <strain evidence="2">JINMINGXINNONG_FW02</strain>
        <tissue evidence="2">Leaves</tissue>
    </source>
</reference>
<evidence type="ECO:0000256" key="1">
    <source>
        <dbReference type="SAM" id="MobiDB-lite"/>
    </source>
</evidence>
<feature type="compositionally biased region" description="Basic and acidic residues" evidence="1">
    <location>
        <begin position="202"/>
        <end position="213"/>
    </location>
</feature>
<dbReference type="GO" id="GO:0005829">
    <property type="term" value="C:cytosol"/>
    <property type="evidence" value="ECO:0007669"/>
    <property type="project" value="TreeGrafter"/>
</dbReference>
<feature type="region of interest" description="Disordered" evidence="1">
    <location>
        <begin position="1"/>
        <end position="25"/>
    </location>
</feature>
<dbReference type="GO" id="GO:0009631">
    <property type="term" value="P:cold acclimation"/>
    <property type="evidence" value="ECO:0007669"/>
    <property type="project" value="TreeGrafter"/>
</dbReference>
<feature type="compositionally biased region" description="Basic and acidic residues" evidence="1">
    <location>
        <begin position="126"/>
        <end position="163"/>
    </location>
</feature>
<evidence type="ECO:0000313" key="2">
    <source>
        <dbReference type="EMBL" id="KAK7335452.1"/>
    </source>
</evidence>
<accession>A0AAN9LJI1</accession>